<gene>
    <name evidence="4" type="ORF">GCM10010969_31210</name>
</gene>
<evidence type="ECO:0000256" key="2">
    <source>
        <dbReference type="ARBA" id="ARBA00022803"/>
    </source>
</evidence>
<dbReference type="PROSITE" id="PS50005">
    <property type="entry name" value="TPR"/>
    <property type="match status" value="2"/>
</dbReference>
<organism evidence="4 5">
    <name type="scientific">Saccharibacillus kuerlensis</name>
    <dbReference type="NCBI Taxonomy" id="459527"/>
    <lineage>
        <taxon>Bacteria</taxon>
        <taxon>Bacillati</taxon>
        <taxon>Bacillota</taxon>
        <taxon>Bacilli</taxon>
        <taxon>Bacillales</taxon>
        <taxon>Paenibacillaceae</taxon>
        <taxon>Saccharibacillus</taxon>
    </lineage>
</organism>
<keyword evidence="1" id="KW-0677">Repeat</keyword>
<dbReference type="InterPro" id="IPR019734">
    <property type="entry name" value="TPR_rpt"/>
</dbReference>
<dbReference type="Pfam" id="PF14559">
    <property type="entry name" value="TPR_19"/>
    <property type="match status" value="1"/>
</dbReference>
<dbReference type="SMART" id="SM00028">
    <property type="entry name" value="TPR"/>
    <property type="match status" value="3"/>
</dbReference>
<evidence type="ECO:0000256" key="1">
    <source>
        <dbReference type="ARBA" id="ARBA00022737"/>
    </source>
</evidence>
<dbReference type="PANTHER" id="PTHR45586">
    <property type="entry name" value="TPR REPEAT-CONTAINING PROTEIN PA4667"/>
    <property type="match status" value="1"/>
</dbReference>
<sequence length="577" mass="65672">MNENYRREDNPRNNVVSLSMDESFFFERAVHALDRYQYDKALKYFRKAVELKPDNPVNHCNMAGILSEMGDYEASNAVLLHVLSEVDPSMTECRFYMANNFANMESFEEAEDALLAYLEEDASGQFLDEAEEMIELLQIELKRKIRSHSVLARHGSDRHERARTMLEEGMFAEAAGLLEELLEEYPEFAAAANNLALAYYYMSMTDKALETVEDVLRREPGNLHGLCNLAIFRRHSGPVGAEEAARLARRLAAIVPFHREHAFKLATTLGILGEHEAAYRHFRRLLAGGEASGDASIHHYCAVAALLSGRPDAAEKLWKQTLKLDPDAEAAAYYLECLPEWRLSGVTEPVNYHYRLEAVRRSELWRRWEERLPEDSPAIRAALIRTLRSGSEEDKRHVLQACRPLADEEMNAALRELADNEREAVGLRELARAALGESQLEPVDSTEEDELPAPKFSREPAELPVWEKRWQDVLDAAIRASCSPGDFGLRRELEALWTDFLRRLYPDVPVLSYVEGWAAALNYLTDKLHGGHATYEEIGQRYGVSASTVGRYVKRMDQVCSVKERMSLHQRDHSKGL</sequence>
<protein>
    <recommendedName>
        <fullName evidence="6">Tetratricopeptide repeat protein</fullName>
    </recommendedName>
</protein>
<dbReference type="SUPFAM" id="SSF48452">
    <property type="entry name" value="TPR-like"/>
    <property type="match status" value="2"/>
</dbReference>
<comment type="caution">
    <text evidence="4">The sequence shown here is derived from an EMBL/GenBank/DDBJ whole genome shotgun (WGS) entry which is preliminary data.</text>
</comment>
<dbReference type="RefSeq" id="WP_018978057.1">
    <property type="nucleotide sequence ID" value="NZ_BMLN01000009.1"/>
</dbReference>
<dbReference type="InterPro" id="IPR051012">
    <property type="entry name" value="CellSynth/LPSAsmb/PSIAsmb"/>
</dbReference>
<keyword evidence="2 3" id="KW-0802">TPR repeat</keyword>
<evidence type="ECO:0000313" key="5">
    <source>
        <dbReference type="Proteomes" id="UP000606653"/>
    </source>
</evidence>
<keyword evidence="5" id="KW-1185">Reference proteome</keyword>
<reference evidence="5" key="1">
    <citation type="journal article" date="2019" name="Int. J. Syst. Evol. Microbiol.">
        <title>The Global Catalogue of Microorganisms (GCM) 10K type strain sequencing project: providing services to taxonomists for standard genome sequencing and annotation.</title>
        <authorList>
            <consortium name="The Broad Institute Genomics Platform"/>
            <consortium name="The Broad Institute Genome Sequencing Center for Infectious Disease"/>
            <person name="Wu L."/>
            <person name="Ma J."/>
        </authorList>
    </citation>
    <scope>NUCLEOTIDE SEQUENCE [LARGE SCALE GENOMIC DNA]</scope>
    <source>
        <strain evidence="5">CGMCC 1.6964</strain>
    </source>
</reference>
<dbReference type="Gene3D" id="1.25.40.10">
    <property type="entry name" value="Tetratricopeptide repeat domain"/>
    <property type="match status" value="2"/>
</dbReference>
<dbReference type="PANTHER" id="PTHR45586:SF1">
    <property type="entry name" value="LIPOPOLYSACCHARIDE ASSEMBLY PROTEIN B"/>
    <property type="match status" value="1"/>
</dbReference>
<dbReference type="Proteomes" id="UP000606653">
    <property type="component" value="Unassembled WGS sequence"/>
</dbReference>
<evidence type="ECO:0008006" key="6">
    <source>
        <dbReference type="Google" id="ProtNLM"/>
    </source>
</evidence>
<feature type="repeat" description="TPR" evidence="3">
    <location>
        <begin position="22"/>
        <end position="55"/>
    </location>
</feature>
<dbReference type="EMBL" id="BMLN01000009">
    <property type="protein sequence ID" value="GGO05141.1"/>
    <property type="molecule type" value="Genomic_DNA"/>
</dbReference>
<evidence type="ECO:0000313" key="4">
    <source>
        <dbReference type="EMBL" id="GGO05141.1"/>
    </source>
</evidence>
<dbReference type="Pfam" id="PF13181">
    <property type="entry name" value="TPR_8"/>
    <property type="match status" value="1"/>
</dbReference>
<evidence type="ECO:0000256" key="3">
    <source>
        <dbReference type="PROSITE-ProRule" id="PRU00339"/>
    </source>
</evidence>
<accession>A0ABQ2L6G0</accession>
<feature type="repeat" description="TPR" evidence="3">
    <location>
        <begin position="189"/>
        <end position="222"/>
    </location>
</feature>
<dbReference type="InterPro" id="IPR011990">
    <property type="entry name" value="TPR-like_helical_dom_sf"/>
</dbReference>
<proteinExistence type="predicted"/>
<name>A0ABQ2L6G0_9BACL</name>